<evidence type="ECO:0000259" key="4">
    <source>
        <dbReference type="PROSITE" id="PS50042"/>
    </source>
</evidence>
<dbReference type="STRING" id="311333.SAMN05421664_3605"/>
<dbReference type="InterPro" id="IPR000595">
    <property type="entry name" value="cNMP-bd_dom"/>
</dbReference>
<dbReference type="Gene3D" id="2.60.120.10">
    <property type="entry name" value="Jelly Rolls"/>
    <property type="match status" value="1"/>
</dbReference>
<reference evidence="7" key="1">
    <citation type="submission" date="2016-10" db="EMBL/GenBank/DDBJ databases">
        <authorList>
            <person name="Varghese N."/>
            <person name="Submissions S."/>
        </authorList>
    </citation>
    <scope>NUCLEOTIDE SEQUENCE [LARGE SCALE GENOMIC DNA]</scope>
    <source>
        <strain evidence="7">DSM 17072</strain>
    </source>
</reference>
<dbReference type="PANTHER" id="PTHR24567:SF28">
    <property type="entry name" value="LISTERIOLYSIN REGULATORY PROTEIN"/>
    <property type="match status" value="1"/>
</dbReference>
<feature type="domain" description="HTH crp-type" evidence="5">
    <location>
        <begin position="137"/>
        <end position="204"/>
    </location>
</feature>
<evidence type="ECO:0000256" key="3">
    <source>
        <dbReference type="ARBA" id="ARBA00023163"/>
    </source>
</evidence>
<evidence type="ECO:0000256" key="1">
    <source>
        <dbReference type="ARBA" id="ARBA00023015"/>
    </source>
</evidence>
<dbReference type="InterPro" id="IPR014710">
    <property type="entry name" value="RmlC-like_jellyroll"/>
</dbReference>
<dbReference type="GO" id="GO:0003677">
    <property type="term" value="F:DNA binding"/>
    <property type="evidence" value="ECO:0007669"/>
    <property type="project" value="UniProtKB-KW"/>
</dbReference>
<dbReference type="InterPro" id="IPR050397">
    <property type="entry name" value="Env_Response_Regulators"/>
</dbReference>
<dbReference type="SUPFAM" id="SSF46785">
    <property type="entry name" value="Winged helix' DNA-binding domain"/>
    <property type="match status" value="1"/>
</dbReference>
<dbReference type="PRINTS" id="PR00034">
    <property type="entry name" value="HTHCRP"/>
</dbReference>
<keyword evidence="7" id="KW-1185">Reference proteome</keyword>
<dbReference type="GO" id="GO:0016301">
    <property type="term" value="F:kinase activity"/>
    <property type="evidence" value="ECO:0007669"/>
    <property type="project" value="UniProtKB-KW"/>
</dbReference>
<evidence type="ECO:0000313" key="7">
    <source>
        <dbReference type="Proteomes" id="UP000199627"/>
    </source>
</evidence>
<dbReference type="PROSITE" id="PS50042">
    <property type="entry name" value="CNMP_BINDING_3"/>
    <property type="match status" value="1"/>
</dbReference>
<keyword evidence="1" id="KW-0805">Transcription regulation</keyword>
<dbReference type="SMART" id="SM00100">
    <property type="entry name" value="cNMP"/>
    <property type="match status" value="1"/>
</dbReference>
<dbReference type="PROSITE" id="PS51063">
    <property type="entry name" value="HTH_CRP_2"/>
    <property type="match status" value="1"/>
</dbReference>
<keyword evidence="2" id="KW-0238">DNA-binding</keyword>
<dbReference type="InterPro" id="IPR018490">
    <property type="entry name" value="cNMP-bd_dom_sf"/>
</dbReference>
<accession>A0A1H1GD23</accession>
<dbReference type="EMBL" id="FNKL01000004">
    <property type="protein sequence ID" value="SDR11192.1"/>
    <property type="molecule type" value="Genomic_DNA"/>
</dbReference>
<dbReference type="SMART" id="SM00419">
    <property type="entry name" value="HTH_CRP"/>
    <property type="match status" value="1"/>
</dbReference>
<dbReference type="Proteomes" id="UP000199627">
    <property type="component" value="Unassembled WGS sequence"/>
</dbReference>
<feature type="domain" description="Cyclic nucleotide-binding" evidence="4">
    <location>
        <begin position="22"/>
        <end position="106"/>
    </location>
</feature>
<dbReference type="GO" id="GO:0003700">
    <property type="term" value="F:DNA-binding transcription factor activity"/>
    <property type="evidence" value="ECO:0007669"/>
    <property type="project" value="TreeGrafter"/>
</dbReference>
<keyword evidence="3" id="KW-0804">Transcription</keyword>
<protein>
    <submittedName>
        <fullName evidence="6">cAMP-binding domain of CRP or a regulatory subunit of cAMP-dependent protein kinases</fullName>
    </submittedName>
</protein>
<evidence type="ECO:0000313" key="6">
    <source>
        <dbReference type="EMBL" id="SDR11192.1"/>
    </source>
</evidence>
<dbReference type="CDD" id="cd00038">
    <property type="entry name" value="CAP_ED"/>
    <property type="match status" value="1"/>
</dbReference>
<dbReference type="SUPFAM" id="SSF51206">
    <property type="entry name" value="cAMP-binding domain-like"/>
    <property type="match status" value="1"/>
</dbReference>
<dbReference type="InterPro" id="IPR036390">
    <property type="entry name" value="WH_DNA-bd_sf"/>
</dbReference>
<keyword evidence="6" id="KW-0418">Kinase</keyword>
<dbReference type="GO" id="GO:0005829">
    <property type="term" value="C:cytosol"/>
    <property type="evidence" value="ECO:0007669"/>
    <property type="project" value="TreeGrafter"/>
</dbReference>
<sequence length="204" mass="23977">MKTISCMKIDEKILTSFGAEIKNYKPKEFIFQEGDMALFYYQTISGTVKINHYNEDGKEFIHNILGENQSFGDSPLFLDKEYPMNAVALAPSVIYKLPKGRFFQILEEYPETSIELNNCFSHRLHYQMLMMQNMASQNPIRRIKGLMDYLKSFHEKIDPFSFHIQLTRQQIADLTGLRVETIIRTLKKMEKENALKIENKQILY</sequence>
<evidence type="ECO:0000259" key="5">
    <source>
        <dbReference type="PROSITE" id="PS51063"/>
    </source>
</evidence>
<dbReference type="InterPro" id="IPR012318">
    <property type="entry name" value="HTH_CRP"/>
</dbReference>
<dbReference type="Pfam" id="PF13545">
    <property type="entry name" value="HTH_Crp_2"/>
    <property type="match status" value="1"/>
</dbReference>
<dbReference type="Pfam" id="PF00027">
    <property type="entry name" value="cNMP_binding"/>
    <property type="match status" value="1"/>
</dbReference>
<dbReference type="RefSeq" id="WP_228421992.1">
    <property type="nucleotide sequence ID" value="NZ_FNKL01000004.1"/>
</dbReference>
<gene>
    <name evidence="6" type="ORF">SAMN05421664_3605</name>
</gene>
<proteinExistence type="predicted"/>
<dbReference type="PANTHER" id="PTHR24567">
    <property type="entry name" value="CRP FAMILY TRANSCRIPTIONAL REGULATORY PROTEIN"/>
    <property type="match status" value="1"/>
</dbReference>
<organism evidence="6 7">
    <name type="scientific">Chryseobacterium soldanellicola</name>
    <dbReference type="NCBI Taxonomy" id="311333"/>
    <lineage>
        <taxon>Bacteria</taxon>
        <taxon>Pseudomonadati</taxon>
        <taxon>Bacteroidota</taxon>
        <taxon>Flavobacteriia</taxon>
        <taxon>Flavobacteriales</taxon>
        <taxon>Weeksellaceae</taxon>
        <taxon>Chryseobacterium group</taxon>
        <taxon>Chryseobacterium</taxon>
    </lineage>
</organism>
<evidence type="ECO:0000256" key="2">
    <source>
        <dbReference type="ARBA" id="ARBA00023125"/>
    </source>
</evidence>
<keyword evidence="6" id="KW-0808">Transferase</keyword>
<dbReference type="AlphaFoldDB" id="A0A1H1GD23"/>
<name>A0A1H1GD23_9FLAO</name>